<evidence type="ECO:0000313" key="8">
    <source>
        <dbReference type="Proteomes" id="UP001209878"/>
    </source>
</evidence>
<feature type="signal peptide" evidence="5">
    <location>
        <begin position="1"/>
        <end position="19"/>
    </location>
</feature>
<dbReference type="GO" id="GO:0007165">
    <property type="term" value="P:signal transduction"/>
    <property type="evidence" value="ECO:0007669"/>
    <property type="project" value="TreeGrafter"/>
</dbReference>
<name>A0AAD9KXG7_RIDPI</name>
<keyword evidence="2" id="KW-0812">Transmembrane</keyword>
<dbReference type="AlphaFoldDB" id="A0AAD9KXG7"/>
<evidence type="ECO:0000256" key="4">
    <source>
        <dbReference type="ARBA" id="ARBA00023136"/>
    </source>
</evidence>
<dbReference type="EMBL" id="JAODUO010000512">
    <property type="protein sequence ID" value="KAK2179117.1"/>
    <property type="molecule type" value="Genomic_DNA"/>
</dbReference>
<reference evidence="7" key="1">
    <citation type="journal article" date="2023" name="Mol. Biol. Evol.">
        <title>Third-Generation Sequencing Reveals the Adaptive Role of the Epigenome in Three Deep-Sea Polychaetes.</title>
        <authorList>
            <person name="Perez M."/>
            <person name="Aroh O."/>
            <person name="Sun Y."/>
            <person name="Lan Y."/>
            <person name="Juniper S.K."/>
            <person name="Young C.R."/>
            <person name="Angers B."/>
            <person name="Qian P.Y."/>
        </authorList>
    </citation>
    <scope>NUCLEOTIDE SEQUENCE</scope>
    <source>
        <strain evidence="7">R07B-5</strain>
    </source>
</reference>
<feature type="chain" id="PRO_5042053756" description="Receptor ligand binding region domain-containing protein" evidence="5">
    <location>
        <begin position="20"/>
        <end position="260"/>
    </location>
</feature>
<comment type="caution">
    <text evidence="7">The sequence shown here is derived from an EMBL/GenBank/DDBJ whole genome shotgun (WGS) entry which is preliminary data.</text>
</comment>
<sequence>MAELLSRIAICCIALSASGDIIDVGVILPMKGDYAWIYPKTGPGITYAVETIAARPDILAGHTLRVNYGDSNCSDTDGPLVAIDMYIKQKTHVFVGPACEYAIAPIARFSPHWNVPIITGGALVHAFSDKRQYSLLTRIGGSYAKLGEFVESLFRQFGWRGAGLIYHSNIGTKIAQGRTACYFIMEAIYLSLQSLNKNIWYKAFDQTETAEAGSANFSSILKEASKNVRSKRLFSSHYLALTPPSPPCRGAGDSVKFICR</sequence>
<dbReference type="InterPro" id="IPR052612">
    <property type="entry name" value="ANP_Clearance_Receptor"/>
</dbReference>
<keyword evidence="8" id="KW-1185">Reference proteome</keyword>
<evidence type="ECO:0000256" key="5">
    <source>
        <dbReference type="SAM" id="SignalP"/>
    </source>
</evidence>
<gene>
    <name evidence="7" type="ORF">NP493_512g01001</name>
</gene>
<dbReference type="Gene3D" id="3.40.50.2300">
    <property type="match status" value="1"/>
</dbReference>
<accession>A0AAD9KXG7</accession>
<dbReference type="GO" id="GO:0017046">
    <property type="term" value="F:peptide hormone binding"/>
    <property type="evidence" value="ECO:0007669"/>
    <property type="project" value="TreeGrafter"/>
</dbReference>
<comment type="subcellular location">
    <subcellularLocation>
        <location evidence="1">Membrane</location>
    </subcellularLocation>
</comment>
<organism evidence="7 8">
    <name type="scientific">Ridgeia piscesae</name>
    <name type="common">Tubeworm</name>
    <dbReference type="NCBI Taxonomy" id="27915"/>
    <lineage>
        <taxon>Eukaryota</taxon>
        <taxon>Metazoa</taxon>
        <taxon>Spiralia</taxon>
        <taxon>Lophotrochozoa</taxon>
        <taxon>Annelida</taxon>
        <taxon>Polychaeta</taxon>
        <taxon>Sedentaria</taxon>
        <taxon>Canalipalpata</taxon>
        <taxon>Sabellida</taxon>
        <taxon>Siboglinidae</taxon>
        <taxon>Ridgeia</taxon>
    </lineage>
</organism>
<evidence type="ECO:0000313" key="7">
    <source>
        <dbReference type="EMBL" id="KAK2179117.1"/>
    </source>
</evidence>
<evidence type="ECO:0000256" key="2">
    <source>
        <dbReference type="ARBA" id="ARBA00022692"/>
    </source>
</evidence>
<dbReference type="GO" id="GO:0016020">
    <property type="term" value="C:membrane"/>
    <property type="evidence" value="ECO:0007669"/>
    <property type="project" value="UniProtKB-SubCell"/>
</dbReference>
<proteinExistence type="predicted"/>
<evidence type="ECO:0000256" key="3">
    <source>
        <dbReference type="ARBA" id="ARBA00022989"/>
    </source>
</evidence>
<keyword evidence="3" id="KW-1133">Transmembrane helix</keyword>
<protein>
    <recommendedName>
        <fullName evidence="6">Receptor ligand binding region domain-containing protein</fullName>
    </recommendedName>
</protein>
<dbReference type="PANTHER" id="PTHR44755">
    <property type="entry name" value="NATRIURETIC PEPTIDE RECEPTOR 3-RELATED"/>
    <property type="match status" value="1"/>
</dbReference>
<evidence type="ECO:0000256" key="1">
    <source>
        <dbReference type="ARBA" id="ARBA00004370"/>
    </source>
</evidence>
<dbReference type="SUPFAM" id="SSF53822">
    <property type="entry name" value="Periplasmic binding protein-like I"/>
    <property type="match status" value="1"/>
</dbReference>
<keyword evidence="4" id="KW-0472">Membrane</keyword>
<dbReference type="PANTHER" id="PTHR44755:SF11">
    <property type="entry name" value="ATRIAL NATRIURETIC PEPTIDE RECEPTOR 3 ISOFORM X1"/>
    <property type="match status" value="1"/>
</dbReference>
<dbReference type="InterPro" id="IPR028082">
    <property type="entry name" value="Peripla_BP_I"/>
</dbReference>
<dbReference type="GO" id="GO:0038023">
    <property type="term" value="F:signaling receptor activity"/>
    <property type="evidence" value="ECO:0007669"/>
    <property type="project" value="TreeGrafter"/>
</dbReference>
<dbReference type="InterPro" id="IPR001828">
    <property type="entry name" value="ANF_lig-bd_rcpt"/>
</dbReference>
<dbReference type="Pfam" id="PF01094">
    <property type="entry name" value="ANF_receptor"/>
    <property type="match status" value="1"/>
</dbReference>
<feature type="domain" description="Receptor ligand binding region" evidence="6">
    <location>
        <begin position="43"/>
        <end position="230"/>
    </location>
</feature>
<evidence type="ECO:0000259" key="6">
    <source>
        <dbReference type="Pfam" id="PF01094"/>
    </source>
</evidence>
<keyword evidence="5" id="KW-0732">Signal</keyword>
<dbReference type="Proteomes" id="UP001209878">
    <property type="component" value="Unassembled WGS sequence"/>
</dbReference>